<proteinExistence type="predicted"/>
<dbReference type="GO" id="GO:0001514">
    <property type="term" value="P:selenocysteine incorporation"/>
    <property type="evidence" value="ECO:0007669"/>
    <property type="project" value="TreeGrafter"/>
</dbReference>
<dbReference type="Pfam" id="PF03144">
    <property type="entry name" value="GTP_EFTU_D2"/>
    <property type="match status" value="1"/>
</dbReference>
<comment type="caution">
    <text evidence="2">The sequence shown here is derived from an EMBL/GenBank/DDBJ whole genome shotgun (WGS) entry which is preliminary data.</text>
</comment>
<organism evidence="2">
    <name type="scientific">hydrocarbon metagenome</name>
    <dbReference type="NCBI Taxonomy" id="938273"/>
    <lineage>
        <taxon>unclassified sequences</taxon>
        <taxon>metagenomes</taxon>
        <taxon>ecological metagenomes</taxon>
    </lineage>
</organism>
<dbReference type="AlphaFoldDB" id="A0A0W8EZW6"/>
<dbReference type="InterPro" id="IPR050055">
    <property type="entry name" value="EF-Tu_GTPase"/>
</dbReference>
<keyword evidence="2" id="KW-0648">Protein biosynthesis</keyword>
<dbReference type="Gene3D" id="3.40.50.300">
    <property type="entry name" value="P-loop containing nucleotide triphosphate hydrolases"/>
    <property type="match status" value="1"/>
</dbReference>
<gene>
    <name evidence="2" type="ORF">ASZ90_016201</name>
</gene>
<sequence length="313" mass="34691">MIGPEGYAAELGKKGTSSDITFYNLKKGEHTLTFLEPTRYPDRLASLFFSVTLASRAILVVDEITAAFGECVIMLDCAGIRDGMIVLRNYITPEQIAPLIQGTVVEHYTPVPDDRMKIREQLVLDVEAIREPADAREQGAVPVDHFFPVKGIGVVVLGEVVGGRISRHETLRVHPTKKTALLRSIQKHDDDSEYAIPGDRVGLALKGIEVEDLDRGYVLSASPKITSSTTLNGRAMLVRYWASPLKEGMVLHAGHWMQFVPARVAYIDNSGDWRKPVITLRTETELVYYPGDRVLLHYLDGGKLRVAGILNVE</sequence>
<dbReference type="GO" id="GO:0005525">
    <property type="term" value="F:GTP binding"/>
    <property type="evidence" value="ECO:0007669"/>
    <property type="project" value="InterPro"/>
</dbReference>
<dbReference type="PANTHER" id="PTHR43721:SF11">
    <property type="entry name" value="SELENOCYSTEINE-SPECIFIC ELONGATION FACTOR"/>
    <property type="match status" value="1"/>
</dbReference>
<dbReference type="PANTHER" id="PTHR43721">
    <property type="entry name" value="ELONGATION FACTOR TU-RELATED"/>
    <property type="match status" value="1"/>
</dbReference>
<protein>
    <submittedName>
        <fullName evidence="2">Translation elongation factor 1 alpha-related</fullName>
    </submittedName>
</protein>
<accession>A0A0W8EZW6</accession>
<dbReference type="Gene3D" id="2.40.30.10">
    <property type="entry name" value="Translation factors"/>
    <property type="match status" value="1"/>
</dbReference>
<dbReference type="GO" id="GO:0003746">
    <property type="term" value="F:translation elongation factor activity"/>
    <property type="evidence" value="ECO:0007669"/>
    <property type="project" value="UniProtKB-KW"/>
</dbReference>
<dbReference type="EMBL" id="LNQE01001693">
    <property type="protein sequence ID" value="KUG14167.1"/>
    <property type="molecule type" value="Genomic_DNA"/>
</dbReference>
<evidence type="ECO:0000313" key="2">
    <source>
        <dbReference type="EMBL" id="KUG14167.1"/>
    </source>
</evidence>
<feature type="domain" description="Translation elongation factor EFTu-like" evidence="1">
    <location>
        <begin position="153"/>
        <end position="219"/>
    </location>
</feature>
<name>A0A0W8EZW6_9ZZZZ</name>
<reference evidence="2" key="1">
    <citation type="journal article" date="2015" name="Proc. Natl. Acad. Sci. U.S.A.">
        <title>Networks of energetic and metabolic interactions define dynamics in microbial communities.</title>
        <authorList>
            <person name="Embree M."/>
            <person name="Liu J.K."/>
            <person name="Al-Bassam M.M."/>
            <person name="Zengler K."/>
        </authorList>
    </citation>
    <scope>NUCLEOTIDE SEQUENCE</scope>
</reference>
<dbReference type="InterPro" id="IPR004161">
    <property type="entry name" value="EFTu-like_2"/>
</dbReference>
<dbReference type="SUPFAM" id="SSF50447">
    <property type="entry name" value="Translation proteins"/>
    <property type="match status" value="1"/>
</dbReference>
<dbReference type="InterPro" id="IPR027417">
    <property type="entry name" value="P-loop_NTPase"/>
</dbReference>
<dbReference type="InterPro" id="IPR009000">
    <property type="entry name" value="Transl_B-barrel_sf"/>
</dbReference>
<keyword evidence="2" id="KW-0251">Elongation factor</keyword>
<evidence type="ECO:0000259" key="1">
    <source>
        <dbReference type="Pfam" id="PF03144"/>
    </source>
</evidence>